<evidence type="ECO:0000256" key="3">
    <source>
        <dbReference type="ARBA" id="ARBA00023134"/>
    </source>
</evidence>
<dbReference type="PANTHER" id="PTHR10903">
    <property type="entry name" value="GTPASE, IMAP FAMILY MEMBER-RELATED"/>
    <property type="match status" value="1"/>
</dbReference>
<dbReference type="SUPFAM" id="SSF52540">
    <property type="entry name" value="P-loop containing nucleoside triphosphate hydrolases"/>
    <property type="match status" value="1"/>
</dbReference>
<keyword evidence="7" id="KW-1185">Reference proteome</keyword>
<keyword evidence="2" id="KW-0547">Nucleotide-binding</keyword>
<dbReference type="PANTHER" id="PTHR10903:SF184">
    <property type="entry name" value="GTP-BINDING PROTEIN A"/>
    <property type="match status" value="1"/>
</dbReference>
<evidence type="ECO:0000313" key="6">
    <source>
        <dbReference type="EMBL" id="KAE8022315.1"/>
    </source>
</evidence>
<sequence length="287" mass="32278">MGGSMVDDDWELANSPSNVVRTLVLFGRTGNGKSATGNSILGDKEAFKSKTSSSGVTENCELQRTVLSGGQIINVIDTPDVLRWPWTGVHAVLVVLSVRTRFSEEEVAAVRSLQTIFGSRILDYIIVVFTGGDEFEDNDETFEDYLGSAADPLKEVLVMCKNRLVLFDNKTKDESKGVEQVQQLLSLVNMVIEQNGGNPFTDELFAEYKKEEIILRNSNEGLSIQEISEFKEQLKRIMETIELKLKETTTRLEQQLAEEKAARLKAEEQARSNQEKFDHDIHELERN</sequence>
<proteinExistence type="inferred from homology"/>
<comment type="similarity">
    <text evidence="1">Belongs to the TRAFAC class TrmE-Era-EngA-EngB-Septin-like GTPase superfamily. AIG1/Toc34/Toc159-like paraseptin GTPase family. IAN subfamily.</text>
</comment>
<feature type="domain" description="AIG1-type G" evidence="5">
    <location>
        <begin position="18"/>
        <end position="209"/>
    </location>
</feature>
<dbReference type="Gene3D" id="3.40.50.300">
    <property type="entry name" value="P-loop containing nucleotide triphosphate hydrolases"/>
    <property type="match status" value="2"/>
</dbReference>
<dbReference type="InterPro" id="IPR006703">
    <property type="entry name" value="G_AIG1"/>
</dbReference>
<evidence type="ECO:0000256" key="2">
    <source>
        <dbReference type="ARBA" id="ARBA00022741"/>
    </source>
</evidence>
<dbReference type="GO" id="GO:0005525">
    <property type="term" value="F:GTP binding"/>
    <property type="evidence" value="ECO:0007669"/>
    <property type="project" value="UniProtKB-KW"/>
</dbReference>
<evidence type="ECO:0000259" key="5">
    <source>
        <dbReference type="PROSITE" id="PS51720"/>
    </source>
</evidence>
<protein>
    <recommendedName>
        <fullName evidence="5">AIG1-type G domain-containing protein</fullName>
    </recommendedName>
</protein>
<dbReference type="InterPro" id="IPR027417">
    <property type="entry name" value="P-loop_NTPase"/>
</dbReference>
<feature type="region of interest" description="Disordered" evidence="4">
    <location>
        <begin position="263"/>
        <end position="287"/>
    </location>
</feature>
<keyword evidence="3" id="KW-0342">GTP-binding</keyword>
<dbReference type="FunFam" id="3.40.50.300:FF:000840">
    <property type="entry name" value="Immune-associated nucleotide-binding protein 9"/>
    <property type="match status" value="1"/>
</dbReference>
<accession>A0A5N6R0G9</accession>
<name>A0A5N6R0G9_9ROSI</name>
<dbReference type="Pfam" id="PF04548">
    <property type="entry name" value="AIG1"/>
    <property type="match status" value="2"/>
</dbReference>
<organism evidence="6 7">
    <name type="scientific">Carpinus fangiana</name>
    <dbReference type="NCBI Taxonomy" id="176857"/>
    <lineage>
        <taxon>Eukaryota</taxon>
        <taxon>Viridiplantae</taxon>
        <taxon>Streptophyta</taxon>
        <taxon>Embryophyta</taxon>
        <taxon>Tracheophyta</taxon>
        <taxon>Spermatophyta</taxon>
        <taxon>Magnoliopsida</taxon>
        <taxon>eudicotyledons</taxon>
        <taxon>Gunneridae</taxon>
        <taxon>Pentapetalae</taxon>
        <taxon>rosids</taxon>
        <taxon>fabids</taxon>
        <taxon>Fagales</taxon>
        <taxon>Betulaceae</taxon>
        <taxon>Carpinus</taxon>
    </lineage>
</organism>
<evidence type="ECO:0000256" key="1">
    <source>
        <dbReference type="ARBA" id="ARBA00008535"/>
    </source>
</evidence>
<dbReference type="Proteomes" id="UP000327013">
    <property type="component" value="Chromosome 3"/>
</dbReference>
<reference evidence="6 7" key="1">
    <citation type="submission" date="2019-06" db="EMBL/GenBank/DDBJ databases">
        <title>A chromosomal-level reference genome of Carpinus fangiana (Coryloideae, Betulaceae).</title>
        <authorList>
            <person name="Yang X."/>
            <person name="Wang Z."/>
            <person name="Zhang L."/>
            <person name="Hao G."/>
            <person name="Liu J."/>
            <person name="Yang Y."/>
        </authorList>
    </citation>
    <scope>NUCLEOTIDE SEQUENCE [LARGE SCALE GENOMIC DNA]</scope>
    <source>
        <strain evidence="6">Cfa_2016G</strain>
        <tissue evidence="6">Leaf</tissue>
    </source>
</reference>
<dbReference type="InterPro" id="IPR045058">
    <property type="entry name" value="GIMA/IAN/Toc"/>
</dbReference>
<dbReference type="OrthoDB" id="8954335at2759"/>
<evidence type="ECO:0000313" key="7">
    <source>
        <dbReference type="Proteomes" id="UP000327013"/>
    </source>
</evidence>
<gene>
    <name evidence="6" type="ORF">FH972_008125</name>
</gene>
<dbReference type="PROSITE" id="PS51720">
    <property type="entry name" value="G_AIG1"/>
    <property type="match status" value="1"/>
</dbReference>
<dbReference type="EMBL" id="CM017323">
    <property type="protein sequence ID" value="KAE8022315.1"/>
    <property type="molecule type" value="Genomic_DNA"/>
</dbReference>
<dbReference type="AlphaFoldDB" id="A0A5N6R0G9"/>
<evidence type="ECO:0000256" key="4">
    <source>
        <dbReference type="SAM" id="MobiDB-lite"/>
    </source>
</evidence>